<evidence type="ECO:0000313" key="2">
    <source>
        <dbReference type="Proteomes" id="UP000325577"/>
    </source>
</evidence>
<gene>
    <name evidence="1" type="ORF">F0562_012885</name>
</gene>
<name>A0A5J4ZXR6_9ASTE</name>
<keyword evidence="2" id="KW-1185">Reference proteome</keyword>
<dbReference type="OrthoDB" id="10581819at2759"/>
<proteinExistence type="predicted"/>
<accession>A0A5J4ZXR6</accession>
<dbReference type="Proteomes" id="UP000325577">
    <property type="component" value="Linkage Group LG5"/>
</dbReference>
<protein>
    <submittedName>
        <fullName evidence="1">Uncharacterized protein</fullName>
    </submittedName>
</protein>
<organism evidence="1 2">
    <name type="scientific">Nyssa sinensis</name>
    <dbReference type="NCBI Taxonomy" id="561372"/>
    <lineage>
        <taxon>Eukaryota</taxon>
        <taxon>Viridiplantae</taxon>
        <taxon>Streptophyta</taxon>
        <taxon>Embryophyta</taxon>
        <taxon>Tracheophyta</taxon>
        <taxon>Spermatophyta</taxon>
        <taxon>Magnoliopsida</taxon>
        <taxon>eudicotyledons</taxon>
        <taxon>Gunneridae</taxon>
        <taxon>Pentapetalae</taxon>
        <taxon>asterids</taxon>
        <taxon>Cornales</taxon>
        <taxon>Nyssaceae</taxon>
        <taxon>Nyssa</taxon>
    </lineage>
</organism>
<dbReference type="AlphaFoldDB" id="A0A5J4ZXR6"/>
<sequence length="67" mass="7546">MFYAAGVLIVMDDPGRVASSSVGFAVAWSCCEHLLGLKTLWKKLNIFHYGIILCISLWRKLRISCRS</sequence>
<evidence type="ECO:0000313" key="1">
    <source>
        <dbReference type="EMBL" id="KAA8522212.1"/>
    </source>
</evidence>
<reference evidence="1 2" key="1">
    <citation type="submission" date="2019-09" db="EMBL/GenBank/DDBJ databases">
        <title>A chromosome-level genome assembly of the Chinese tupelo Nyssa sinensis.</title>
        <authorList>
            <person name="Yang X."/>
            <person name="Kang M."/>
            <person name="Yang Y."/>
            <person name="Xiong H."/>
            <person name="Wang M."/>
            <person name="Zhang Z."/>
            <person name="Wang Z."/>
            <person name="Wu H."/>
            <person name="Ma T."/>
            <person name="Liu J."/>
            <person name="Xi Z."/>
        </authorList>
    </citation>
    <scope>NUCLEOTIDE SEQUENCE [LARGE SCALE GENOMIC DNA]</scope>
    <source>
        <strain evidence="1">J267</strain>
        <tissue evidence="1">Leaf</tissue>
    </source>
</reference>
<dbReference type="EMBL" id="CM018048">
    <property type="protein sequence ID" value="KAA8522212.1"/>
    <property type="molecule type" value="Genomic_DNA"/>
</dbReference>